<accession>A0ABQ5HP51</accession>
<evidence type="ECO:0000313" key="2">
    <source>
        <dbReference type="EMBL" id="GJT89643.1"/>
    </source>
</evidence>
<proteinExistence type="predicted"/>
<comment type="caution">
    <text evidence="2">The sequence shown here is derived from an EMBL/GenBank/DDBJ whole genome shotgun (WGS) entry which is preliminary data.</text>
</comment>
<feature type="compositionally biased region" description="Basic and acidic residues" evidence="1">
    <location>
        <begin position="88"/>
        <end position="101"/>
    </location>
</feature>
<organism evidence="2 3">
    <name type="scientific">Tanacetum coccineum</name>
    <dbReference type="NCBI Taxonomy" id="301880"/>
    <lineage>
        <taxon>Eukaryota</taxon>
        <taxon>Viridiplantae</taxon>
        <taxon>Streptophyta</taxon>
        <taxon>Embryophyta</taxon>
        <taxon>Tracheophyta</taxon>
        <taxon>Spermatophyta</taxon>
        <taxon>Magnoliopsida</taxon>
        <taxon>eudicotyledons</taxon>
        <taxon>Gunneridae</taxon>
        <taxon>Pentapetalae</taxon>
        <taxon>asterids</taxon>
        <taxon>campanulids</taxon>
        <taxon>Asterales</taxon>
        <taxon>Asteraceae</taxon>
        <taxon>Asteroideae</taxon>
        <taxon>Anthemideae</taxon>
        <taxon>Anthemidinae</taxon>
        <taxon>Tanacetum</taxon>
    </lineage>
</organism>
<gene>
    <name evidence="2" type="ORF">Tco_1078488</name>
</gene>
<feature type="region of interest" description="Disordered" evidence="1">
    <location>
        <begin position="27"/>
        <end position="114"/>
    </location>
</feature>
<evidence type="ECO:0000256" key="1">
    <source>
        <dbReference type="SAM" id="MobiDB-lite"/>
    </source>
</evidence>
<reference evidence="2" key="1">
    <citation type="journal article" date="2022" name="Int. J. Mol. Sci.">
        <title>Draft Genome of Tanacetum Coccineum: Genomic Comparison of Closely Related Tanacetum-Family Plants.</title>
        <authorList>
            <person name="Yamashiro T."/>
            <person name="Shiraishi A."/>
            <person name="Nakayama K."/>
            <person name="Satake H."/>
        </authorList>
    </citation>
    <scope>NUCLEOTIDE SEQUENCE</scope>
</reference>
<keyword evidence="3" id="KW-1185">Reference proteome</keyword>
<name>A0ABQ5HP51_9ASTR</name>
<evidence type="ECO:0000313" key="3">
    <source>
        <dbReference type="Proteomes" id="UP001151760"/>
    </source>
</evidence>
<feature type="compositionally biased region" description="Polar residues" evidence="1">
    <location>
        <begin position="36"/>
        <end position="51"/>
    </location>
</feature>
<protein>
    <submittedName>
        <fullName evidence="2">Uncharacterized protein</fullName>
    </submittedName>
</protein>
<feature type="compositionally biased region" description="Polar residues" evidence="1">
    <location>
        <begin position="60"/>
        <end position="70"/>
    </location>
</feature>
<reference evidence="2" key="2">
    <citation type="submission" date="2022-01" db="EMBL/GenBank/DDBJ databases">
        <authorList>
            <person name="Yamashiro T."/>
            <person name="Shiraishi A."/>
            <person name="Satake H."/>
            <person name="Nakayama K."/>
        </authorList>
    </citation>
    <scope>NUCLEOTIDE SEQUENCE</scope>
</reference>
<dbReference type="EMBL" id="BQNB010019844">
    <property type="protein sequence ID" value="GJT89643.1"/>
    <property type="molecule type" value="Genomic_DNA"/>
</dbReference>
<feature type="compositionally biased region" description="Basic residues" evidence="1">
    <location>
        <begin position="102"/>
        <end position="114"/>
    </location>
</feature>
<sequence>MGRGHTLETIDIEYECHTLGVKLLTKPKPNYYNRPISKSVNVNDEASTSQPKENKDLPASQPNNKGNNVGSIMDDSDSEEVENIFVEDNGKPMDDLVGDARKKVKASPKKTPRKTRIWLGRKADSPKINVVFSPETNVHYFDRDGMIFDDKGQTFEGVEHENAYSTNG</sequence>
<dbReference type="Proteomes" id="UP001151760">
    <property type="component" value="Unassembled WGS sequence"/>
</dbReference>